<dbReference type="SUPFAM" id="SSF46689">
    <property type="entry name" value="Homeodomain-like"/>
    <property type="match status" value="2"/>
</dbReference>
<dbReference type="InterPro" id="IPR002818">
    <property type="entry name" value="DJ-1/PfpI"/>
</dbReference>
<dbReference type="RefSeq" id="WP_038495659.1">
    <property type="nucleotide sequence ID" value="NZ_BCTH01000090.1"/>
</dbReference>
<dbReference type="InterPro" id="IPR009057">
    <property type="entry name" value="Homeodomain-like_sf"/>
</dbReference>
<reference evidence="4 5" key="1">
    <citation type="journal article" date="2015" name="Genome Announc.">
        <title>Genome Sequence of Mushroom Soft-Rot Pathogen Janthinobacterium agaricidamnosum.</title>
        <authorList>
            <person name="Graupner K."/>
            <person name="Lackner G."/>
            <person name="Hertweck C."/>
        </authorList>
    </citation>
    <scope>NUCLEOTIDE SEQUENCE [LARGE SCALE GENOMIC DNA]</scope>
    <source>
        <strain evidence="5">NBRC 102515 / DSM 9628</strain>
    </source>
</reference>
<dbReference type="InterPro" id="IPR029062">
    <property type="entry name" value="Class_I_gatase-like"/>
</dbReference>
<dbReference type="PATRIC" id="fig|1349767.4.peg.809"/>
<dbReference type="InterPro" id="IPR052158">
    <property type="entry name" value="INH-QAR"/>
</dbReference>
<proteinExistence type="predicted"/>
<dbReference type="STRING" id="1349767.GJA_4237"/>
<dbReference type="AlphaFoldDB" id="W0VC16"/>
<evidence type="ECO:0000256" key="1">
    <source>
        <dbReference type="ARBA" id="ARBA00023015"/>
    </source>
</evidence>
<dbReference type="KEGG" id="jag:GJA_4237"/>
<accession>W0VC16</accession>
<keyword evidence="5" id="KW-1185">Reference proteome</keyword>
<dbReference type="CDD" id="cd03137">
    <property type="entry name" value="GATase1_AraC_1"/>
    <property type="match status" value="1"/>
</dbReference>
<dbReference type="HOGENOM" id="CLU_000445_59_0_4"/>
<dbReference type="Gene3D" id="1.10.10.60">
    <property type="entry name" value="Homeodomain-like"/>
    <property type="match status" value="1"/>
</dbReference>
<evidence type="ECO:0000313" key="4">
    <source>
        <dbReference type="EMBL" id="CDG84847.1"/>
    </source>
</evidence>
<keyword evidence="2" id="KW-0804">Transcription</keyword>
<dbReference type="eggNOG" id="COG4977">
    <property type="taxonomic scope" value="Bacteria"/>
</dbReference>
<dbReference type="Pfam" id="PF12833">
    <property type="entry name" value="HTH_18"/>
    <property type="match status" value="1"/>
</dbReference>
<name>W0VC16_9BURK</name>
<dbReference type="GO" id="GO:0043565">
    <property type="term" value="F:sequence-specific DNA binding"/>
    <property type="evidence" value="ECO:0007669"/>
    <property type="project" value="InterPro"/>
</dbReference>
<dbReference type="Pfam" id="PF01965">
    <property type="entry name" value="DJ-1_PfpI"/>
    <property type="match status" value="1"/>
</dbReference>
<dbReference type="EMBL" id="HG322949">
    <property type="protein sequence ID" value="CDG84847.1"/>
    <property type="molecule type" value="Genomic_DNA"/>
</dbReference>
<dbReference type="InterPro" id="IPR018060">
    <property type="entry name" value="HTH_AraC"/>
</dbReference>
<evidence type="ECO:0000256" key="2">
    <source>
        <dbReference type="ARBA" id="ARBA00023163"/>
    </source>
</evidence>
<sequence length="314" mass="34045">MQRIGFIATQNFQFMSFAALSVFEFANLVTGQPAYEIRVMSEHGGTMRSSMGVTIDTESLQNAGFDTLIIGGAVGAPPSSAALLDFLRASMPTVRRMASMCSGALVLADAGLLDGRRVTTHWYAARDLQKKFPHVTVEEDRIFIHDGPVWTSAGMSAGIDLALGMVEKDLGADVARLVAKNLVLHHRRAGGQSQHSVLLELSPRSDRIQSALQYAESHLGNALSVEELATQACLSPRQFSRAFRAETGQSPAKAIENLRLEAARLMIEQGSLGIDAVARETGFADPERMRRAFLRAFGQPPQVLRRNARIAAPA</sequence>
<dbReference type="SUPFAM" id="SSF52317">
    <property type="entry name" value="Class I glutamine amidotransferase-like"/>
    <property type="match status" value="1"/>
</dbReference>
<feature type="domain" description="HTH araC/xylS-type" evidence="3">
    <location>
        <begin position="209"/>
        <end position="307"/>
    </location>
</feature>
<gene>
    <name evidence="4" type="ORF">GJA_4237</name>
</gene>
<dbReference type="Gene3D" id="3.40.50.880">
    <property type="match status" value="1"/>
</dbReference>
<dbReference type="SMART" id="SM00342">
    <property type="entry name" value="HTH_ARAC"/>
    <property type="match status" value="1"/>
</dbReference>
<evidence type="ECO:0000313" key="5">
    <source>
        <dbReference type="Proteomes" id="UP000027604"/>
    </source>
</evidence>
<evidence type="ECO:0000259" key="3">
    <source>
        <dbReference type="PROSITE" id="PS01124"/>
    </source>
</evidence>
<organism evidence="4 5">
    <name type="scientific">Janthinobacterium agaricidamnosum NBRC 102515 = DSM 9628</name>
    <dbReference type="NCBI Taxonomy" id="1349767"/>
    <lineage>
        <taxon>Bacteria</taxon>
        <taxon>Pseudomonadati</taxon>
        <taxon>Pseudomonadota</taxon>
        <taxon>Betaproteobacteria</taxon>
        <taxon>Burkholderiales</taxon>
        <taxon>Oxalobacteraceae</taxon>
        <taxon>Janthinobacterium</taxon>
    </lineage>
</organism>
<dbReference type="GO" id="GO:0003700">
    <property type="term" value="F:DNA-binding transcription factor activity"/>
    <property type="evidence" value="ECO:0007669"/>
    <property type="project" value="InterPro"/>
</dbReference>
<dbReference type="PROSITE" id="PS01124">
    <property type="entry name" value="HTH_ARAC_FAMILY_2"/>
    <property type="match status" value="1"/>
</dbReference>
<keyword evidence="1" id="KW-0805">Transcription regulation</keyword>
<dbReference type="OrthoDB" id="9794896at2"/>
<protein>
    <submittedName>
        <fullName evidence="4">Bacterial regulatory helix-turn-helix s, AraC family protein</fullName>
    </submittedName>
</protein>
<dbReference type="PANTHER" id="PTHR43130">
    <property type="entry name" value="ARAC-FAMILY TRANSCRIPTIONAL REGULATOR"/>
    <property type="match status" value="1"/>
</dbReference>
<dbReference type="PANTHER" id="PTHR43130:SF3">
    <property type="entry name" value="HTH-TYPE TRANSCRIPTIONAL REGULATOR RV1931C"/>
    <property type="match status" value="1"/>
</dbReference>
<dbReference type="Proteomes" id="UP000027604">
    <property type="component" value="Chromosome I"/>
</dbReference>